<feature type="transmembrane region" description="Helical" evidence="11">
    <location>
        <begin position="132"/>
        <end position="154"/>
    </location>
</feature>
<feature type="domain" description="CBS" evidence="12">
    <location>
        <begin position="208"/>
        <end position="268"/>
    </location>
</feature>
<dbReference type="InterPro" id="IPR005170">
    <property type="entry name" value="Transptr-assoc_dom"/>
</dbReference>
<dbReference type="InterPro" id="IPR044751">
    <property type="entry name" value="Ion_transp-like_CBS"/>
</dbReference>
<sequence length="431" mass="47704">MDNVHPGLLIGLLIFLLACSAFFSSSETGILSLNRYRLRHMAKEGHRGAKRVSSLLSRPDRLLGTILIGNNFVNILASSIATVLAIKLYGEAGIAIATIGLTIVLLIFGEITPKTLAALHPEKVAYPASLPLQLLLKVFYPLVILLGWISNGLLRMLGVDPASKSDDALTTEELRSVVRESGHELPKNRQSMLLGILDLERVTVNDIMIPRNEVVGINLQDDLTTIIEQLRTTTHTRLPVFKQDINQVEGIVHMRELTQLLTHDELTIESLLRACSEPYFIPESTPLSTQLFNFQKQKLRIGMVVDEYGDVLGVVTLEDILEEIVGDFNEQDTSRSPEIQPQDDGTQVIDGAAYVREINKALGWHLPVDGPKTLNGLITEAMESIPESAVCLKMGIYRLEILQSSENRVKSVRIWKASDLPENHAPTDVSD</sequence>
<dbReference type="GO" id="GO:0005886">
    <property type="term" value="C:plasma membrane"/>
    <property type="evidence" value="ECO:0007669"/>
    <property type="project" value="UniProtKB-SubCell"/>
</dbReference>
<comment type="similarity">
    <text evidence="2">Belongs to the UPF0053 family.</text>
</comment>
<dbReference type="InterPro" id="IPR016169">
    <property type="entry name" value="FAD-bd_PCMH_sub2"/>
</dbReference>
<evidence type="ECO:0000256" key="11">
    <source>
        <dbReference type="SAM" id="Phobius"/>
    </source>
</evidence>
<feature type="transmembrane region" description="Helical" evidence="11">
    <location>
        <begin position="93"/>
        <end position="112"/>
    </location>
</feature>
<evidence type="ECO:0000259" key="13">
    <source>
        <dbReference type="PROSITE" id="PS51846"/>
    </source>
</evidence>
<protein>
    <submittedName>
        <fullName evidence="14">Mg2+ and Co2+ transporter CorB, contains DUF21, CBS pair, and CorC-HlyC domains</fullName>
    </submittedName>
</protein>
<dbReference type="InterPro" id="IPR002550">
    <property type="entry name" value="CNNM"/>
</dbReference>
<evidence type="ECO:0000313" key="14">
    <source>
        <dbReference type="EMBL" id="SDE86910.1"/>
    </source>
</evidence>
<evidence type="ECO:0000259" key="12">
    <source>
        <dbReference type="PROSITE" id="PS51371"/>
    </source>
</evidence>
<evidence type="ECO:0000256" key="10">
    <source>
        <dbReference type="PROSITE-ProRule" id="PRU01193"/>
    </source>
</evidence>
<dbReference type="Proteomes" id="UP000243378">
    <property type="component" value="Unassembled WGS sequence"/>
</dbReference>
<dbReference type="SMART" id="SM00116">
    <property type="entry name" value="CBS"/>
    <property type="match status" value="2"/>
</dbReference>
<dbReference type="PANTHER" id="PTHR22777:SF32">
    <property type="entry name" value="UPF0053 INNER MEMBRANE PROTEIN YFJD"/>
    <property type="match status" value="1"/>
</dbReference>
<feature type="domain" description="CBS" evidence="12">
    <location>
        <begin position="271"/>
        <end position="333"/>
    </location>
</feature>
<dbReference type="Gene3D" id="3.30.465.10">
    <property type="match status" value="1"/>
</dbReference>
<evidence type="ECO:0000256" key="4">
    <source>
        <dbReference type="ARBA" id="ARBA00022692"/>
    </source>
</evidence>
<evidence type="ECO:0000256" key="9">
    <source>
        <dbReference type="PROSITE-ProRule" id="PRU00703"/>
    </source>
</evidence>
<keyword evidence="7 9" id="KW-0129">CBS domain</keyword>
<evidence type="ECO:0000256" key="1">
    <source>
        <dbReference type="ARBA" id="ARBA00004651"/>
    </source>
</evidence>
<dbReference type="STRING" id="640205.SAMN05216381_0168"/>
<dbReference type="AlphaFoldDB" id="A0A1G7GFK5"/>
<dbReference type="RefSeq" id="WP_092363575.1">
    <property type="nucleotide sequence ID" value="NZ_FNBM01000001.1"/>
</dbReference>
<keyword evidence="3" id="KW-1003">Cell membrane</keyword>
<gene>
    <name evidence="14" type="ORF">SAMN05216381_0168</name>
</gene>
<evidence type="ECO:0000256" key="8">
    <source>
        <dbReference type="ARBA" id="ARBA00023136"/>
    </source>
</evidence>
<evidence type="ECO:0000256" key="6">
    <source>
        <dbReference type="ARBA" id="ARBA00022989"/>
    </source>
</evidence>
<dbReference type="SUPFAM" id="SSF54631">
    <property type="entry name" value="CBS-domain pair"/>
    <property type="match status" value="1"/>
</dbReference>
<keyword evidence="8 10" id="KW-0472">Membrane</keyword>
<dbReference type="InterPro" id="IPR036318">
    <property type="entry name" value="FAD-bd_PCMH-like_sf"/>
</dbReference>
<evidence type="ECO:0000256" key="2">
    <source>
        <dbReference type="ARBA" id="ARBA00006337"/>
    </source>
</evidence>
<dbReference type="CDD" id="cd04590">
    <property type="entry name" value="CBS_pair_CorC_HlyC_assoc"/>
    <property type="match status" value="1"/>
</dbReference>
<organism evidence="14 15">
    <name type="scientific">Phytopseudomonas seleniipraecipitans</name>
    <dbReference type="NCBI Taxonomy" id="640205"/>
    <lineage>
        <taxon>Bacteria</taxon>
        <taxon>Pseudomonadati</taxon>
        <taxon>Pseudomonadota</taxon>
        <taxon>Gammaproteobacteria</taxon>
        <taxon>Pseudomonadales</taxon>
        <taxon>Pseudomonadaceae</taxon>
        <taxon>Phytopseudomonas</taxon>
    </lineage>
</organism>
<reference evidence="14 15" key="1">
    <citation type="submission" date="2016-10" db="EMBL/GenBank/DDBJ databases">
        <authorList>
            <person name="de Groot N.N."/>
        </authorList>
    </citation>
    <scope>NUCLEOTIDE SEQUENCE [LARGE SCALE GENOMIC DNA]</scope>
    <source>
        <strain evidence="14 15">LMG 25475</strain>
    </source>
</reference>
<evidence type="ECO:0000256" key="7">
    <source>
        <dbReference type="ARBA" id="ARBA00023122"/>
    </source>
</evidence>
<evidence type="ECO:0000256" key="5">
    <source>
        <dbReference type="ARBA" id="ARBA00022737"/>
    </source>
</evidence>
<dbReference type="InterPro" id="IPR046342">
    <property type="entry name" value="CBS_dom_sf"/>
</dbReference>
<dbReference type="InterPro" id="IPR000644">
    <property type="entry name" value="CBS_dom"/>
</dbReference>
<dbReference type="Gene3D" id="3.10.580.10">
    <property type="entry name" value="CBS-domain"/>
    <property type="match status" value="1"/>
</dbReference>
<dbReference type="OrthoDB" id="9797674at2"/>
<dbReference type="PROSITE" id="PS51371">
    <property type="entry name" value="CBS"/>
    <property type="match status" value="2"/>
</dbReference>
<feature type="transmembrane region" description="Helical" evidence="11">
    <location>
        <begin position="62"/>
        <end position="86"/>
    </location>
</feature>
<dbReference type="PROSITE" id="PS51846">
    <property type="entry name" value="CNNM"/>
    <property type="match status" value="1"/>
</dbReference>
<dbReference type="FunFam" id="3.30.465.10:FF:000010">
    <property type="entry name" value="DUF21 domain-containing protein"/>
    <property type="match status" value="1"/>
</dbReference>
<keyword evidence="4 10" id="KW-0812">Transmembrane</keyword>
<dbReference type="Pfam" id="PF00571">
    <property type="entry name" value="CBS"/>
    <property type="match status" value="2"/>
</dbReference>
<proteinExistence type="inferred from homology"/>
<name>A0A1G7GFK5_9GAMM</name>
<dbReference type="Pfam" id="PF01595">
    <property type="entry name" value="CNNM"/>
    <property type="match status" value="1"/>
</dbReference>
<dbReference type="NCBIfam" id="NF008604">
    <property type="entry name" value="PRK11573.1"/>
    <property type="match status" value="1"/>
</dbReference>
<accession>A0A1G7GFK5</accession>
<evidence type="ECO:0000313" key="15">
    <source>
        <dbReference type="Proteomes" id="UP000243378"/>
    </source>
</evidence>
<feature type="domain" description="CNNM transmembrane" evidence="13">
    <location>
        <begin position="2"/>
        <end position="192"/>
    </location>
</feature>
<comment type="subcellular location">
    <subcellularLocation>
        <location evidence="1">Cell membrane</location>
        <topology evidence="1">Multi-pass membrane protein</topology>
    </subcellularLocation>
</comment>
<dbReference type="PANTHER" id="PTHR22777">
    <property type="entry name" value="HEMOLYSIN-RELATED"/>
    <property type="match status" value="1"/>
</dbReference>
<keyword evidence="5" id="KW-0677">Repeat</keyword>
<dbReference type="SMART" id="SM01091">
    <property type="entry name" value="CorC_HlyC"/>
    <property type="match status" value="1"/>
</dbReference>
<evidence type="ECO:0000256" key="3">
    <source>
        <dbReference type="ARBA" id="ARBA00022475"/>
    </source>
</evidence>
<dbReference type="SUPFAM" id="SSF56176">
    <property type="entry name" value="FAD-binding/transporter-associated domain-like"/>
    <property type="match status" value="1"/>
</dbReference>
<dbReference type="EMBL" id="FNBM01000001">
    <property type="protein sequence ID" value="SDE86910.1"/>
    <property type="molecule type" value="Genomic_DNA"/>
</dbReference>
<dbReference type="GO" id="GO:0050660">
    <property type="term" value="F:flavin adenine dinucleotide binding"/>
    <property type="evidence" value="ECO:0007669"/>
    <property type="project" value="InterPro"/>
</dbReference>
<keyword evidence="6 10" id="KW-1133">Transmembrane helix</keyword>
<dbReference type="Pfam" id="PF03471">
    <property type="entry name" value="CorC_HlyC"/>
    <property type="match status" value="1"/>
</dbReference>